<dbReference type="SMART" id="SM00744">
    <property type="entry name" value="RINGv"/>
    <property type="match status" value="1"/>
</dbReference>
<dbReference type="SUPFAM" id="SSF57850">
    <property type="entry name" value="RING/U-box"/>
    <property type="match status" value="1"/>
</dbReference>
<dbReference type="CDD" id="cd00060">
    <property type="entry name" value="FHA"/>
    <property type="match status" value="1"/>
</dbReference>
<feature type="domain" description="FHA" evidence="5">
    <location>
        <begin position="259"/>
        <end position="308"/>
    </location>
</feature>
<evidence type="ECO:0000256" key="4">
    <source>
        <dbReference type="SAM" id="MobiDB-lite"/>
    </source>
</evidence>
<evidence type="ECO:0000256" key="1">
    <source>
        <dbReference type="ARBA" id="ARBA00022723"/>
    </source>
</evidence>
<dbReference type="SMART" id="SM00240">
    <property type="entry name" value="FHA"/>
    <property type="match status" value="1"/>
</dbReference>
<proteinExistence type="predicted"/>
<name>A0AAU9KAU2_9CILI</name>
<evidence type="ECO:0000313" key="7">
    <source>
        <dbReference type="EMBL" id="CAG9331044.1"/>
    </source>
</evidence>
<dbReference type="EMBL" id="CAJZBQ010000052">
    <property type="protein sequence ID" value="CAG9331044.1"/>
    <property type="molecule type" value="Genomic_DNA"/>
</dbReference>
<dbReference type="Pfam" id="PF00498">
    <property type="entry name" value="FHA"/>
    <property type="match status" value="1"/>
</dbReference>
<gene>
    <name evidence="7" type="ORF">BSTOLATCC_MIC52450</name>
</gene>
<dbReference type="InterPro" id="IPR000253">
    <property type="entry name" value="FHA_dom"/>
</dbReference>
<sequence length="378" mass="42981">MTNLPLSIKTHTWKRDSHGLFDYESKNTQSSAFKTLVSGSVVQIGEECKFLPPSLSPQEGILAQITESNKEFIIHPSNQERFWLVVKELYTDLGNPGYKLSEGDMIKFGRIRMKVKEINSIENSCSKEETKATINEKSSEGSVCRFCLSEMYTDENPLISPCSCSGSMKWIHYKCLQTWLKGKVNVSEHNNSVCYKWHQLHCEICKDSYPSSLKVNSKQYNIIEVNKPLGPYIILLDLKGEKNNDYCLWVISAFDNLCLTIGRSHDNDISFADISVSRCHSSIRFIGKSFYLEDNASKFGTLILAKKSIHLARNSMLAVQCRRTVIYFSLKEHHSFISACLCCGSDNKVAPEPVQIEEQRESQEEEEKIDHEEISGSL</sequence>
<keyword evidence="2" id="KW-0863">Zinc-finger</keyword>
<organism evidence="7 8">
    <name type="scientific">Blepharisma stoltei</name>
    <dbReference type="NCBI Taxonomy" id="1481888"/>
    <lineage>
        <taxon>Eukaryota</taxon>
        <taxon>Sar</taxon>
        <taxon>Alveolata</taxon>
        <taxon>Ciliophora</taxon>
        <taxon>Postciliodesmatophora</taxon>
        <taxon>Heterotrichea</taxon>
        <taxon>Heterotrichida</taxon>
        <taxon>Blepharismidae</taxon>
        <taxon>Blepharisma</taxon>
    </lineage>
</organism>
<comment type="caution">
    <text evidence="7">The sequence shown here is derived from an EMBL/GenBank/DDBJ whole genome shotgun (WGS) entry which is preliminary data.</text>
</comment>
<evidence type="ECO:0000256" key="2">
    <source>
        <dbReference type="ARBA" id="ARBA00022771"/>
    </source>
</evidence>
<feature type="region of interest" description="Disordered" evidence="4">
    <location>
        <begin position="353"/>
        <end position="378"/>
    </location>
</feature>
<dbReference type="PROSITE" id="PS51292">
    <property type="entry name" value="ZF_RING_CH"/>
    <property type="match status" value="1"/>
</dbReference>
<dbReference type="Pfam" id="PF12906">
    <property type="entry name" value="RINGv"/>
    <property type="match status" value="1"/>
</dbReference>
<dbReference type="PANTHER" id="PTHR46210:SF1">
    <property type="entry name" value="FHA DOMAIN-CONTAINING PROTEIN"/>
    <property type="match status" value="1"/>
</dbReference>
<dbReference type="InterPro" id="IPR013083">
    <property type="entry name" value="Znf_RING/FYVE/PHD"/>
</dbReference>
<dbReference type="AlphaFoldDB" id="A0AAU9KAU2"/>
<reference evidence="7" key="1">
    <citation type="submission" date="2021-09" db="EMBL/GenBank/DDBJ databases">
        <authorList>
            <consortium name="AG Swart"/>
            <person name="Singh M."/>
            <person name="Singh A."/>
            <person name="Seah K."/>
            <person name="Emmerich C."/>
        </authorList>
    </citation>
    <scope>NUCLEOTIDE SEQUENCE</scope>
    <source>
        <strain evidence="7">ATCC30299</strain>
    </source>
</reference>
<feature type="domain" description="RING-CH-type" evidence="6">
    <location>
        <begin position="136"/>
        <end position="212"/>
    </location>
</feature>
<dbReference type="PROSITE" id="PS50006">
    <property type="entry name" value="FHA_DOMAIN"/>
    <property type="match status" value="1"/>
</dbReference>
<evidence type="ECO:0000256" key="3">
    <source>
        <dbReference type="ARBA" id="ARBA00022833"/>
    </source>
</evidence>
<evidence type="ECO:0000259" key="5">
    <source>
        <dbReference type="PROSITE" id="PS50006"/>
    </source>
</evidence>
<keyword evidence="3" id="KW-0862">Zinc</keyword>
<dbReference type="SUPFAM" id="SSF49879">
    <property type="entry name" value="SMAD/FHA domain"/>
    <property type="match status" value="1"/>
</dbReference>
<dbReference type="Gene3D" id="2.60.200.20">
    <property type="match status" value="1"/>
</dbReference>
<dbReference type="CDD" id="cd16495">
    <property type="entry name" value="RING_CH-C4HC3_MARCH"/>
    <property type="match status" value="1"/>
</dbReference>
<keyword evidence="1" id="KW-0479">Metal-binding</keyword>
<evidence type="ECO:0000259" key="6">
    <source>
        <dbReference type="PROSITE" id="PS51292"/>
    </source>
</evidence>
<accession>A0AAU9KAU2</accession>
<dbReference type="InterPro" id="IPR011016">
    <property type="entry name" value="Znf_RING-CH"/>
</dbReference>
<protein>
    <submittedName>
        <fullName evidence="7">Uncharacterized protein</fullName>
    </submittedName>
</protein>
<feature type="compositionally biased region" description="Basic and acidic residues" evidence="4">
    <location>
        <begin position="357"/>
        <end position="378"/>
    </location>
</feature>
<dbReference type="Proteomes" id="UP001162131">
    <property type="component" value="Unassembled WGS sequence"/>
</dbReference>
<evidence type="ECO:0000313" key="8">
    <source>
        <dbReference type="Proteomes" id="UP001162131"/>
    </source>
</evidence>
<dbReference type="PANTHER" id="PTHR46210">
    <property type="entry name" value="FHA DOMAIN-CONTAINING PROTEIN"/>
    <property type="match status" value="1"/>
</dbReference>
<dbReference type="InterPro" id="IPR008984">
    <property type="entry name" value="SMAD_FHA_dom_sf"/>
</dbReference>
<dbReference type="Gene3D" id="3.30.40.10">
    <property type="entry name" value="Zinc/RING finger domain, C3HC4 (zinc finger)"/>
    <property type="match status" value="1"/>
</dbReference>
<keyword evidence="8" id="KW-1185">Reference proteome</keyword>
<dbReference type="GO" id="GO:0008270">
    <property type="term" value="F:zinc ion binding"/>
    <property type="evidence" value="ECO:0007669"/>
    <property type="project" value="UniProtKB-KW"/>
</dbReference>